<keyword evidence="2" id="KW-1185">Reference proteome</keyword>
<sequence>MSIQSMIHGCTGEENWHGKVEKRKQNPEKAKTQDRNARAYYYHASFQRTHGPSMKGRYNSLHVTGRVGLLRPESRMNWSTRHGKDSRVLVHCIWRVRRLVACRAERHYENDTFHFEWKRLYLIMIS</sequence>
<dbReference type="Proteomes" id="UP001162992">
    <property type="component" value="Chromosome 9"/>
</dbReference>
<comment type="caution">
    <text evidence="1">The sequence shown here is derived from an EMBL/GenBank/DDBJ whole genome shotgun (WGS) entry which is preliminary data.</text>
</comment>
<protein>
    <submittedName>
        <fullName evidence="1">Uncharacterized protein</fullName>
    </submittedName>
</protein>
<organism evidence="1 2">
    <name type="scientific">Diphasiastrum complanatum</name>
    <name type="common">Issler's clubmoss</name>
    <name type="synonym">Lycopodium complanatum</name>
    <dbReference type="NCBI Taxonomy" id="34168"/>
    <lineage>
        <taxon>Eukaryota</taxon>
        <taxon>Viridiplantae</taxon>
        <taxon>Streptophyta</taxon>
        <taxon>Embryophyta</taxon>
        <taxon>Tracheophyta</taxon>
        <taxon>Lycopodiopsida</taxon>
        <taxon>Lycopodiales</taxon>
        <taxon>Lycopodiaceae</taxon>
        <taxon>Lycopodioideae</taxon>
        <taxon>Diphasiastrum</taxon>
    </lineage>
</organism>
<accession>A0ACC2CNM5</accession>
<evidence type="ECO:0000313" key="1">
    <source>
        <dbReference type="EMBL" id="KAJ7543589.1"/>
    </source>
</evidence>
<proteinExistence type="predicted"/>
<gene>
    <name evidence="1" type="ORF">O6H91_09G044600</name>
</gene>
<name>A0ACC2CNM5_DIPCM</name>
<reference evidence="2" key="1">
    <citation type="journal article" date="2024" name="Proc. Natl. Acad. Sci. U.S.A.">
        <title>Extraordinary preservation of gene collinearity over three hundred million years revealed in homosporous lycophytes.</title>
        <authorList>
            <person name="Li C."/>
            <person name="Wickell D."/>
            <person name="Kuo L.Y."/>
            <person name="Chen X."/>
            <person name="Nie B."/>
            <person name="Liao X."/>
            <person name="Peng D."/>
            <person name="Ji J."/>
            <person name="Jenkins J."/>
            <person name="Williams M."/>
            <person name="Shu S."/>
            <person name="Plott C."/>
            <person name="Barry K."/>
            <person name="Rajasekar S."/>
            <person name="Grimwood J."/>
            <person name="Han X."/>
            <person name="Sun S."/>
            <person name="Hou Z."/>
            <person name="He W."/>
            <person name="Dai G."/>
            <person name="Sun C."/>
            <person name="Schmutz J."/>
            <person name="Leebens-Mack J.H."/>
            <person name="Li F.W."/>
            <person name="Wang L."/>
        </authorList>
    </citation>
    <scope>NUCLEOTIDE SEQUENCE [LARGE SCALE GENOMIC DNA]</scope>
    <source>
        <strain evidence="2">cv. PW_Plant_1</strain>
    </source>
</reference>
<dbReference type="EMBL" id="CM055100">
    <property type="protein sequence ID" value="KAJ7543589.1"/>
    <property type="molecule type" value="Genomic_DNA"/>
</dbReference>
<evidence type="ECO:0000313" key="2">
    <source>
        <dbReference type="Proteomes" id="UP001162992"/>
    </source>
</evidence>